<evidence type="ECO:0000256" key="8">
    <source>
        <dbReference type="ARBA" id="ARBA00022741"/>
    </source>
</evidence>
<dbReference type="EC" id="2.7.11.1" evidence="2"/>
<evidence type="ECO:0000256" key="20">
    <source>
        <dbReference type="SAM" id="SignalP"/>
    </source>
</evidence>
<evidence type="ECO:0000256" key="6">
    <source>
        <dbReference type="ARBA" id="ARBA00022692"/>
    </source>
</evidence>
<evidence type="ECO:0000256" key="16">
    <source>
        <dbReference type="ARBA" id="ARBA00047899"/>
    </source>
</evidence>
<evidence type="ECO:0000256" key="17">
    <source>
        <dbReference type="ARBA" id="ARBA00048679"/>
    </source>
</evidence>
<evidence type="ECO:0000256" key="15">
    <source>
        <dbReference type="ARBA" id="ARBA00023180"/>
    </source>
</evidence>
<evidence type="ECO:0000256" key="10">
    <source>
        <dbReference type="ARBA" id="ARBA00022840"/>
    </source>
</evidence>
<evidence type="ECO:0000256" key="12">
    <source>
        <dbReference type="ARBA" id="ARBA00023136"/>
    </source>
</evidence>
<evidence type="ECO:0000313" key="23">
    <source>
        <dbReference type="Proteomes" id="UP001630127"/>
    </source>
</evidence>
<evidence type="ECO:0000256" key="5">
    <source>
        <dbReference type="ARBA" id="ARBA00022679"/>
    </source>
</evidence>
<name>A0ABD3A8E9_9GENT</name>
<feature type="domain" description="Protein kinase" evidence="21">
    <location>
        <begin position="441"/>
        <end position="629"/>
    </location>
</feature>
<dbReference type="PROSITE" id="PS50011">
    <property type="entry name" value="PROTEIN_KINASE_DOM"/>
    <property type="match status" value="1"/>
</dbReference>
<comment type="catalytic activity">
    <reaction evidence="17">
        <text>L-seryl-[protein] + ATP = O-phospho-L-seryl-[protein] + ADP + H(+)</text>
        <dbReference type="Rhea" id="RHEA:17989"/>
        <dbReference type="Rhea" id="RHEA-COMP:9863"/>
        <dbReference type="Rhea" id="RHEA-COMP:11604"/>
        <dbReference type="ChEBI" id="CHEBI:15378"/>
        <dbReference type="ChEBI" id="CHEBI:29999"/>
        <dbReference type="ChEBI" id="CHEBI:30616"/>
        <dbReference type="ChEBI" id="CHEBI:83421"/>
        <dbReference type="ChEBI" id="CHEBI:456216"/>
        <dbReference type="EC" id="2.7.11.1"/>
    </reaction>
</comment>
<dbReference type="PANTHER" id="PTHR47976">
    <property type="entry name" value="G-TYPE LECTIN S-RECEPTOR-LIKE SERINE/THREONINE-PROTEIN KINASE SD2-5"/>
    <property type="match status" value="1"/>
</dbReference>
<dbReference type="EMBL" id="JBJUIK010000005">
    <property type="protein sequence ID" value="KAL3527994.1"/>
    <property type="molecule type" value="Genomic_DNA"/>
</dbReference>
<comment type="caution">
    <text evidence="22">The sequence shown here is derived from an EMBL/GenBank/DDBJ whole genome shotgun (WGS) entry which is preliminary data.</text>
</comment>
<dbReference type="GO" id="GO:0004674">
    <property type="term" value="F:protein serine/threonine kinase activity"/>
    <property type="evidence" value="ECO:0007669"/>
    <property type="project" value="UniProtKB-KW"/>
</dbReference>
<evidence type="ECO:0000256" key="13">
    <source>
        <dbReference type="ARBA" id="ARBA00023157"/>
    </source>
</evidence>
<dbReference type="SUPFAM" id="SSF56112">
    <property type="entry name" value="Protein kinase-like (PK-like)"/>
    <property type="match status" value="1"/>
</dbReference>
<evidence type="ECO:0000256" key="9">
    <source>
        <dbReference type="ARBA" id="ARBA00022777"/>
    </source>
</evidence>
<evidence type="ECO:0000313" key="22">
    <source>
        <dbReference type="EMBL" id="KAL3527994.1"/>
    </source>
</evidence>
<keyword evidence="4" id="KW-0245">EGF-like domain</keyword>
<keyword evidence="9" id="KW-0418">Kinase</keyword>
<dbReference type="GO" id="GO:0016020">
    <property type="term" value="C:membrane"/>
    <property type="evidence" value="ECO:0007669"/>
    <property type="project" value="UniProtKB-SubCell"/>
</dbReference>
<keyword evidence="8 18" id="KW-0547">Nucleotide-binding</keyword>
<keyword evidence="6 19" id="KW-0812">Transmembrane</keyword>
<feature type="chain" id="PRO_5044853786" description="non-specific serine/threonine protein kinase" evidence="20">
    <location>
        <begin position="22"/>
        <end position="629"/>
    </location>
</feature>
<dbReference type="InterPro" id="IPR001480">
    <property type="entry name" value="Bulb-type_lectin_dom"/>
</dbReference>
<evidence type="ECO:0000256" key="1">
    <source>
        <dbReference type="ARBA" id="ARBA00004479"/>
    </source>
</evidence>
<dbReference type="SUPFAM" id="SSF51110">
    <property type="entry name" value="alpha-D-mannose-specific plant lectins"/>
    <property type="match status" value="1"/>
</dbReference>
<evidence type="ECO:0000256" key="3">
    <source>
        <dbReference type="ARBA" id="ARBA00022527"/>
    </source>
</evidence>
<dbReference type="Proteomes" id="UP001630127">
    <property type="component" value="Unassembled WGS sequence"/>
</dbReference>
<keyword evidence="5" id="KW-0808">Transferase</keyword>
<dbReference type="PROSITE" id="PS00107">
    <property type="entry name" value="PROTEIN_KINASE_ATP"/>
    <property type="match status" value="1"/>
</dbReference>
<dbReference type="InterPro" id="IPR011009">
    <property type="entry name" value="Kinase-like_dom_sf"/>
</dbReference>
<evidence type="ECO:0000256" key="14">
    <source>
        <dbReference type="ARBA" id="ARBA00023170"/>
    </source>
</evidence>
<evidence type="ECO:0000256" key="7">
    <source>
        <dbReference type="ARBA" id="ARBA00022729"/>
    </source>
</evidence>
<keyword evidence="12 19" id="KW-0472">Membrane</keyword>
<dbReference type="SMART" id="SM00108">
    <property type="entry name" value="B_lectin"/>
    <property type="match status" value="1"/>
</dbReference>
<sequence>MAFLTILFLFFLLRIFPAATAQPNKSNWIGLGASVSPSIQHTAWYSPSKLFAFGFFAEGSGYKVGIWIIGVSINVTVWTANRDQAAVESDATLEFLRGKILLKPKNGAVQTIAAPSDAALFAAMLGSGNFQLYSEDQSVVWESFGFPTDTVLGGLELSSGGSLLLISVSDTSVTWEIHRSKISHGGKDVVYRATLYYDENIRLYTHRFSVDGSFKTFVEWDAIPDTCDVKGFCGSSSYCIPNLDDGKPPCNCLPGFELRDTNQPFGGCERNFTAGGGERCINGKEDPTTTYSITVQLCQRRLQRPCAEECDCDATVYNGYSCFKYNLPLKYLKQSGYSKDCFLKLRNIIVIPRNTSDDRKKPAKSSGSTGNSGEPSWLTTLALSLSFVTYSCILVAIFSIFILKLRIIKCRKQLLGTRTTGLVKEFTLQTYTYKELKKGTNNFTQELGKGSFGAVYKGSFDRDRSFVAVKELQKMVQEGEREFRAEMRAIGRSRHRNLVRLLGYRIEGPKRLLVYEYMGNGSLAELLYRTRPRPDWQERFRRNFEVNLCKPEETLLSSWAYKCFAAKEIYKLMGDEEVDQRTFERIVTVALWCIQEEPALRFPVKTVMLMLVGIIDVPIPPCPSSESQT</sequence>
<proteinExistence type="predicted"/>
<dbReference type="Pfam" id="PF07714">
    <property type="entry name" value="PK_Tyr_Ser-Thr"/>
    <property type="match status" value="1"/>
</dbReference>
<keyword evidence="15" id="KW-0325">Glycoprotein</keyword>
<feature type="binding site" evidence="18">
    <location>
        <position position="470"/>
    </location>
    <ligand>
        <name>ATP</name>
        <dbReference type="ChEBI" id="CHEBI:30616"/>
    </ligand>
</feature>
<evidence type="ECO:0000256" key="19">
    <source>
        <dbReference type="SAM" id="Phobius"/>
    </source>
</evidence>
<reference evidence="22 23" key="1">
    <citation type="submission" date="2024-11" db="EMBL/GenBank/DDBJ databases">
        <title>A near-complete genome assembly of Cinchona calisaya.</title>
        <authorList>
            <person name="Lian D.C."/>
            <person name="Zhao X.W."/>
            <person name="Wei L."/>
        </authorList>
    </citation>
    <scope>NUCLEOTIDE SEQUENCE [LARGE SCALE GENOMIC DNA]</scope>
    <source>
        <tissue evidence="22">Nenye</tissue>
    </source>
</reference>
<dbReference type="InterPro" id="IPR017441">
    <property type="entry name" value="Protein_kinase_ATP_BS"/>
</dbReference>
<evidence type="ECO:0000256" key="4">
    <source>
        <dbReference type="ARBA" id="ARBA00022536"/>
    </source>
</evidence>
<keyword evidence="10 18" id="KW-0067">ATP-binding</keyword>
<keyword evidence="13" id="KW-1015">Disulfide bond</keyword>
<dbReference type="PANTHER" id="PTHR47976:SF27">
    <property type="entry name" value="RECEPTOR-LIKE SERINE_THREONINE-PROTEIN KINASE"/>
    <property type="match status" value="1"/>
</dbReference>
<dbReference type="InterPro" id="IPR051343">
    <property type="entry name" value="G-type_lectin_kinases/EP1-like"/>
</dbReference>
<organism evidence="22 23">
    <name type="scientific">Cinchona calisaya</name>
    <dbReference type="NCBI Taxonomy" id="153742"/>
    <lineage>
        <taxon>Eukaryota</taxon>
        <taxon>Viridiplantae</taxon>
        <taxon>Streptophyta</taxon>
        <taxon>Embryophyta</taxon>
        <taxon>Tracheophyta</taxon>
        <taxon>Spermatophyta</taxon>
        <taxon>Magnoliopsida</taxon>
        <taxon>eudicotyledons</taxon>
        <taxon>Gunneridae</taxon>
        <taxon>Pentapetalae</taxon>
        <taxon>asterids</taxon>
        <taxon>lamiids</taxon>
        <taxon>Gentianales</taxon>
        <taxon>Rubiaceae</taxon>
        <taxon>Cinchonoideae</taxon>
        <taxon>Cinchoneae</taxon>
        <taxon>Cinchona</taxon>
    </lineage>
</organism>
<feature type="signal peptide" evidence="20">
    <location>
        <begin position="1"/>
        <end position="21"/>
    </location>
</feature>
<evidence type="ECO:0000256" key="18">
    <source>
        <dbReference type="PROSITE-ProRule" id="PRU10141"/>
    </source>
</evidence>
<evidence type="ECO:0000256" key="11">
    <source>
        <dbReference type="ARBA" id="ARBA00022989"/>
    </source>
</evidence>
<dbReference type="Gene3D" id="2.90.10.10">
    <property type="entry name" value="Bulb-type lectin domain"/>
    <property type="match status" value="1"/>
</dbReference>
<keyword evidence="7 20" id="KW-0732">Signal</keyword>
<feature type="transmembrane region" description="Helical" evidence="19">
    <location>
        <begin position="377"/>
        <end position="403"/>
    </location>
</feature>
<dbReference type="AlphaFoldDB" id="A0ABD3A8E9"/>
<dbReference type="GO" id="GO:0005524">
    <property type="term" value="F:ATP binding"/>
    <property type="evidence" value="ECO:0007669"/>
    <property type="project" value="UniProtKB-UniRule"/>
</dbReference>
<accession>A0ABD3A8E9</accession>
<protein>
    <recommendedName>
        <fullName evidence="2">non-specific serine/threonine protein kinase</fullName>
        <ecNumber evidence="2">2.7.11.1</ecNumber>
    </recommendedName>
</protein>
<dbReference type="InterPro" id="IPR036426">
    <property type="entry name" value="Bulb-type_lectin_dom_sf"/>
</dbReference>
<comment type="subcellular location">
    <subcellularLocation>
        <location evidence="1">Membrane</location>
        <topology evidence="1">Single-pass type I membrane protein</topology>
    </subcellularLocation>
</comment>
<dbReference type="Gene3D" id="3.30.200.20">
    <property type="entry name" value="Phosphorylase Kinase, domain 1"/>
    <property type="match status" value="1"/>
</dbReference>
<evidence type="ECO:0000256" key="2">
    <source>
        <dbReference type="ARBA" id="ARBA00012513"/>
    </source>
</evidence>
<dbReference type="Pfam" id="PF01453">
    <property type="entry name" value="B_lectin"/>
    <property type="match status" value="1"/>
</dbReference>
<dbReference type="FunFam" id="3.30.200.20:FF:000059">
    <property type="entry name" value="S-receptor-like serine/threonine-protein kinase"/>
    <property type="match status" value="1"/>
</dbReference>
<dbReference type="InterPro" id="IPR000719">
    <property type="entry name" value="Prot_kinase_dom"/>
</dbReference>
<keyword evidence="11 19" id="KW-1133">Transmembrane helix</keyword>
<gene>
    <name evidence="22" type="ORF">ACH5RR_012650</name>
</gene>
<keyword evidence="23" id="KW-1185">Reference proteome</keyword>
<evidence type="ECO:0000259" key="21">
    <source>
        <dbReference type="PROSITE" id="PS50011"/>
    </source>
</evidence>
<comment type="catalytic activity">
    <reaction evidence="16">
        <text>L-threonyl-[protein] + ATP = O-phospho-L-threonyl-[protein] + ADP + H(+)</text>
        <dbReference type="Rhea" id="RHEA:46608"/>
        <dbReference type="Rhea" id="RHEA-COMP:11060"/>
        <dbReference type="Rhea" id="RHEA-COMP:11605"/>
        <dbReference type="ChEBI" id="CHEBI:15378"/>
        <dbReference type="ChEBI" id="CHEBI:30013"/>
        <dbReference type="ChEBI" id="CHEBI:30616"/>
        <dbReference type="ChEBI" id="CHEBI:61977"/>
        <dbReference type="ChEBI" id="CHEBI:456216"/>
        <dbReference type="EC" id="2.7.11.1"/>
    </reaction>
</comment>
<keyword evidence="14" id="KW-0675">Receptor</keyword>
<dbReference type="InterPro" id="IPR001245">
    <property type="entry name" value="Ser-Thr/Tyr_kinase_cat_dom"/>
</dbReference>
<keyword evidence="3" id="KW-0723">Serine/threonine-protein kinase</keyword>